<dbReference type="GO" id="GO:0017116">
    <property type="term" value="F:single-stranded DNA helicase activity"/>
    <property type="evidence" value="ECO:0007669"/>
    <property type="project" value="TreeGrafter"/>
</dbReference>
<dbReference type="GO" id="GO:0008047">
    <property type="term" value="F:enzyme activator activity"/>
    <property type="evidence" value="ECO:0007669"/>
    <property type="project" value="TreeGrafter"/>
</dbReference>
<dbReference type="SUPFAM" id="SSF48019">
    <property type="entry name" value="post-AAA+ oligomerization domain-like"/>
    <property type="match status" value="1"/>
</dbReference>
<dbReference type="Proteomes" id="UP000239576">
    <property type="component" value="Unassembled WGS sequence"/>
</dbReference>
<dbReference type="Gene3D" id="1.20.272.10">
    <property type="match status" value="1"/>
</dbReference>
<dbReference type="AlphaFoldDB" id="A0A2T1DUI8"/>
<gene>
    <name evidence="8" type="ORF">C7B82_28050</name>
</gene>
<evidence type="ECO:0000256" key="2">
    <source>
        <dbReference type="ARBA" id="ARBA00008959"/>
    </source>
</evidence>
<dbReference type="Gene3D" id="3.40.50.300">
    <property type="entry name" value="P-loop containing nucleotide triphosphate hydrolases"/>
    <property type="match status" value="1"/>
</dbReference>
<dbReference type="OrthoDB" id="9778364at2"/>
<dbReference type="SUPFAM" id="SSF53335">
    <property type="entry name" value="S-adenosyl-L-methionine-dependent methyltransferases"/>
    <property type="match status" value="1"/>
</dbReference>
<dbReference type="NCBIfam" id="NF009883">
    <property type="entry name" value="PRK13341.1-4"/>
    <property type="match status" value="1"/>
</dbReference>
<comment type="caution">
    <text evidence="8">The sequence shown here is derived from an EMBL/GenBank/DDBJ whole genome shotgun (WGS) entry which is preliminary data.</text>
</comment>
<evidence type="ECO:0000313" key="9">
    <source>
        <dbReference type="Proteomes" id="UP000239576"/>
    </source>
</evidence>
<dbReference type="InterPro" id="IPR027417">
    <property type="entry name" value="P-loop_NTPase"/>
</dbReference>
<dbReference type="PANTHER" id="PTHR13779">
    <property type="entry name" value="WERNER HELICASE-INTERACTING PROTEIN 1 FAMILY MEMBER"/>
    <property type="match status" value="1"/>
</dbReference>
<feature type="domain" description="AAA+ ATPase" evidence="7">
    <location>
        <begin position="51"/>
        <end position="168"/>
    </location>
</feature>
<dbReference type="GO" id="GO:0016887">
    <property type="term" value="F:ATP hydrolysis activity"/>
    <property type="evidence" value="ECO:0007669"/>
    <property type="project" value="InterPro"/>
</dbReference>
<dbReference type="InterPro" id="IPR003593">
    <property type="entry name" value="AAA+_ATPase"/>
</dbReference>
<dbReference type="SMART" id="SM00382">
    <property type="entry name" value="AAA"/>
    <property type="match status" value="1"/>
</dbReference>
<dbReference type="GO" id="GO:0000731">
    <property type="term" value="P:DNA synthesis involved in DNA repair"/>
    <property type="evidence" value="ECO:0007669"/>
    <property type="project" value="TreeGrafter"/>
</dbReference>
<evidence type="ECO:0000256" key="5">
    <source>
        <dbReference type="ARBA" id="ARBA00022741"/>
    </source>
</evidence>
<dbReference type="Pfam" id="PF12002">
    <property type="entry name" value="MgsA_C"/>
    <property type="match status" value="1"/>
</dbReference>
<dbReference type="InterPro" id="IPR003959">
    <property type="entry name" value="ATPase_AAA_core"/>
</dbReference>
<dbReference type="PANTHER" id="PTHR13779:SF7">
    <property type="entry name" value="ATPASE WRNIP1"/>
    <property type="match status" value="1"/>
</dbReference>
<dbReference type="RefSeq" id="WP_106260309.1">
    <property type="nucleotide sequence ID" value="NZ_CAWNSW010000053.1"/>
</dbReference>
<reference evidence="9" key="1">
    <citation type="submission" date="2018-02" db="EMBL/GenBank/DDBJ databases">
        <authorList>
            <person name="Moore K."/>
            <person name="Momper L."/>
        </authorList>
    </citation>
    <scope>NUCLEOTIDE SEQUENCE [LARGE SCALE GENOMIC DNA]</scope>
    <source>
        <strain evidence="9">ULC18</strain>
    </source>
</reference>
<evidence type="ECO:0000256" key="4">
    <source>
        <dbReference type="ARBA" id="ARBA00022705"/>
    </source>
</evidence>
<dbReference type="InterPro" id="IPR029063">
    <property type="entry name" value="SAM-dependent_MTases_sf"/>
</dbReference>
<sequence length="735" mass="81643">MDLFQQHRFDRTEAEAPLAARLRPRSLDEFVGQDAIVGPGRLLRRAIQADQLSSLIFYGPPGTGKTTLARIIANTTQAHFIAINAVLSGVKEIREAIAAAQDKRGMYGQRTILFVDEVHRFNKAQQDALLPWVENGTVILIGATTENPYFEVNKALVSRSRLFQLKPLDEQDLRKVVQQALQDSDRGYGKLKVQLDADAIDHLVNVANGDARALLNALELAVETTPPDDAGSIHITLSVAEESIQRRAVLYDKEGDAHFDTISAFIKSVRGSDPDAALYWLARMVYAGEDPRFIFRRLLILAGEDIGMADPNAIAIVHACAETFDRIGLPEGRYPLAHATLYLVTAPKSNSVMGFFDALAAVEQEREGDVPNPLKDANRDKKGFGHGTGYLYPHAYRDHWVAQQYLPSSLQGQVFYQPSNQGFEAAIQTQVARQREAQLAALVDDAAASEGLTFGPLDSAQERWLQRTLGKSGERLGEVRDRLFALAHLQRHHVVLDLNAGTGLLTWEAVRQAPEGSVIACVRTTTDADALTQQAAALSELTRPIVLQTSLTELPTALARQANDVRFDHIIGRNAIMREVDKAGIVRSLLDWLQPNGTITLAEVIPRQAQRLYQLLDPMWLSTKLYQKLVKTEDAIYTQPDDPMVNWDRQNLQAIFETTGFAVEIQVEPSSTEMLVTTALIDRWFVPVNAQPTYAMHLAHQLSKIEITNVQAAFTRLVNQTVKWHSAVAFVHARR</sequence>
<dbReference type="InterPro" id="IPR051314">
    <property type="entry name" value="AAA_ATPase_RarA/MGS1/WRNIP1"/>
</dbReference>
<reference evidence="8 9" key="2">
    <citation type="submission" date="2018-03" db="EMBL/GenBank/DDBJ databases">
        <title>The ancient ancestry and fast evolution of plastids.</title>
        <authorList>
            <person name="Moore K.R."/>
            <person name="Magnabosco C."/>
            <person name="Momper L."/>
            <person name="Gold D.A."/>
            <person name="Bosak T."/>
            <person name="Fournier G.P."/>
        </authorList>
    </citation>
    <scope>NUCLEOTIDE SEQUENCE [LARGE SCALE GENOMIC DNA]</scope>
    <source>
        <strain evidence="8 9">ULC18</strain>
    </source>
</reference>
<proteinExistence type="inferred from homology"/>
<dbReference type="GO" id="GO:0005524">
    <property type="term" value="F:ATP binding"/>
    <property type="evidence" value="ECO:0007669"/>
    <property type="project" value="UniProtKB-KW"/>
</dbReference>
<dbReference type="EMBL" id="PVWK01000152">
    <property type="protein sequence ID" value="PSB24150.1"/>
    <property type="molecule type" value="Genomic_DNA"/>
</dbReference>
<evidence type="ECO:0000256" key="6">
    <source>
        <dbReference type="ARBA" id="ARBA00022840"/>
    </source>
</evidence>
<dbReference type="CDD" id="cd00009">
    <property type="entry name" value="AAA"/>
    <property type="match status" value="1"/>
</dbReference>
<keyword evidence="9" id="KW-1185">Reference proteome</keyword>
<dbReference type="Gene3D" id="1.10.3710.10">
    <property type="entry name" value="DNA polymerase III clamp loader subunits, C-terminal domain"/>
    <property type="match status" value="1"/>
</dbReference>
<dbReference type="FunFam" id="1.10.8.60:FF:000029">
    <property type="entry name" value="Replication-associated recombination protein A"/>
    <property type="match status" value="1"/>
</dbReference>
<dbReference type="NCBIfam" id="NF009881">
    <property type="entry name" value="PRK13341.1-2"/>
    <property type="match status" value="1"/>
</dbReference>
<dbReference type="GO" id="GO:0003677">
    <property type="term" value="F:DNA binding"/>
    <property type="evidence" value="ECO:0007669"/>
    <property type="project" value="InterPro"/>
</dbReference>
<comment type="similarity">
    <text evidence="2">Belongs to the AAA ATPase family. RarA/MGS1/WRNIP1 subfamily.</text>
</comment>
<evidence type="ECO:0000256" key="1">
    <source>
        <dbReference type="ARBA" id="ARBA00002393"/>
    </source>
</evidence>
<organism evidence="8 9">
    <name type="scientific">Stenomitos frigidus ULC18</name>
    <dbReference type="NCBI Taxonomy" id="2107698"/>
    <lineage>
        <taxon>Bacteria</taxon>
        <taxon>Bacillati</taxon>
        <taxon>Cyanobacteriota</taxon>
        <taxon>Cyanophyceae</taxon>
        <taxon>Leptolyngbyales</taxon>
        <taxon>Leptolyngbyaceae</taxon>
        <taxon>Stenomitos</taxon>
    </lineage>
</organism>
<accession>A0A2T1DUI8</accession>
<evidence type="ECO:0000256" key="3">
    <source>
        <dbReference type="ARBA" id="ARBA00020776"/>
    </source>
</evidence>
<dbReference type="FunFam" id="1.20.272.10:FF:000001">
    <property type="entry name" value="Putative AAA family ATPase"/>
    <property type="match status" value="1"/>
</dbReference>
<dbReference type="SUPFAM" id="SSF52540">
    <property type="entry name" value="P-loop containing nucleoside triphosphate hydrolases"/>
    <property type="match status" value="1"/>
</dbReference>
<dbReference type="CDD" id="cd18139">
    <property type="entry name" value="HLD_clamp_RarA"/>
    <property type="match status" value="1"/>
</dbReference>
<keyword evidence="5" id="KW-0547">Nucleotide-binding</keyword>
<evidence type="ECO:0000259" key="7">
    <source>
        <dbReference type="SMART" id="SM00382"/>
    </source>
</evidence>
<comment type="function">
    <text evidence="1">DNA-dependent ATPase that plays important roles in cellular responses to stalled DNA replication processes.</text>
</comment>
<evidence type="ECO:0000313" key="8">
    <source>
        <dbReference type="EMBL" id="PSB24150.1"/>
    </source>
</evidence>
<name>A0A2T1DUI8_9CYAN</name>
<keyword evidence="6" id="KW-0067">ATP-binding</keyword>
<dbReference type="FunFam" id="3.40.50.300:FF:000137">
    <property type="entry name" value="Replication-associated recombination protein A"/>
    <property type="match status" value="1"/>
</dbReference>
<dbReference type="GO" id="GO:0006261">
    <property type="term" value="P:DNA-templated DNA replication"/>
    <property type="evidence" value="ECO:0007669"/>
    <property type="project" value="TreeGrafter"/>
</dbReference>
<dbReference type="InterPro" id="IPR021886">
    <property type="entry name" value="MgsA_C"/>
</dbReference>
<dbReference type="InterPro" id="IPR008921">
    <property type="entry name" value="DNA_pol3_clamp-load_cplx_C"/>
</dbReference>
<dbReference type="InterPro" id="IPR032423">
    <property type="entry name" value="AAA_assoc_2"/>
</dbReference>
<dbReference type="Gene3D" id="3.40.50.150">
    <property type="entry name" value="Vaccinia Virus protein VP39"/>
    <property type="match status" value="1"/>
</dbReference>
<keyword evidence="4" id="KW-0235">DNA replication</keyword>
<dbReference type="Pfam" id="PF00004">
    <property type="entry name" value="AAA"/>
    <property type="match status" value="1"/>
</dbReference>
<protein>
    <recommendedName>
        <fullName evidence="3">Replication-associated recombination protein A</fullName>
    </recommendedName>
</protein>
<dbReference type="Gene3D" id="1.10.8.60">
    <property type="match status" value="1"/>
</dbReference>
<dbReference type="Pfam" id="PF16193">
    <property type="entry name" value="AAA_assoc_2"/>
    <property type="match status" value="1"/>
</dbReference>